<organism evidence="2 3">
    <name type="scientific">Stephanodiscus triporus</name>
    <dbReference type="NCBI Taxonomy" id="2934178"/>
    <lineage>
        <taxon>Eukaryota</taxon>
        <taxon>Sar</taxon>
        <taxon>Stramenopiles</taxon>
        <taxon>Ochrophyta</taxon>
        <taxon>Bacillariophyta</taxon>
        <taxon>Coscinodiscophyceae</taxon>
        <taxon>Thalassiosirophycidae</taxon>
        <taxon>Stephanodiscales</taxon>
        <taxon>Stephanodiscaceae</taxon>
        <taxon>Stephanodiscus</taxon>
    </lineage>
</organism>
<dbReference type="EMBL" id="JALLAZ020001674">
    <property type="protein sequence ID" value="KAL3768565.1"/>
    <property type="molecule type" value="Genomic_DNA"/>
</dbReference>
<gene>
    <name evidence="2" type="ORF">ACHAW5_004976</name>
</gene>
<proteinExistence type="predicted"/>
<accession>A0ABD3MXF9</accession>
<keyword evidence="1" id="KW-0732">Signal</keyword>
<dbReference type="Proteomes" id="UP001530315">
    <property type="component" value="Unassembled WGS sequence"/>
</dbReference>
<keyword evidence="3" id="KW-1185">Reference proteome</keyword>
<reference evidence="2 3" key="1">
    <citation type="submission" date="2024-10" db="EMBL/GenBank/DDBJ databases">
        <title>Updated reference genomes for cyclostephanoid diatoms.</title>
        <authorList>
            <person name="Roberts W.R."/>
            <person name="Alverson A.J."/>
        </authorList>
    </citation>
    <scope>NUCLEOTIDE SEQUENCE [LARGE SCALE GENOMIC DNA]</scope>
    <source>
        <strain evidence="2 3">AJA276-08</strain>
    </source>
</reference>
<evidence type="ECO:0000313" key="3">
    <source>
        <dbReference type="Proteomes" id="UP001530315"/>
    </source>
</evidence>
<evidence type="ECO:0000256" key="1">
    <source>
        <dbReference type="SAM" id="SignalP"/>
    </source>
</evidence>
<comment type="caution">
    <text evidence="2">The sequence shown here is derived from an EMBL/GenBank/DDBJ whole genome shotgun (WGS) entry which is preliminary data.</text>
</comment>
<feature type="signal peptide" evidence="1">
    <location>
        <begin position="1"/>
        <end position="19"/>
    </location>
</feature>
<protein>
    <submittedName>
        <fullName evidence="2">Uncharacterized protein</fullName>
    </submittedName>
</protein>
<dbReference type="AlphaFoldDB" id="A0ABD3MXF9"/>
<feature type="chain" id="PRO_5044886636" evidence="1">
    <location>
        <begin position="20"/>
        <end position="163"/>
    </location>
</feature>
<sequence>MPSALSICIAIFVVTTVDGLAAPTPPSCPNQQSDHGSRRAFVSTSAALATAFLTTTNIANARFVLNDQTGDYDEVSDEDWQTTWGKRLDKAKSMSAEDVFLAAQGAGNTNLREGEESEASKKRRAMAGCRNDRLRQMSGANSSQECTARVLQNDYMFMIDAMK</sequence>
<name>A0ABD3MXF9_9STRA</name>
<evidence type="ECO:0000313" key="2">
    <source>
        <dbReference type="EMBL" id="KAL3768565.1"/>
    </source>
</evidence>